<dbReference type="Pfam" id="PF08478">
    <property type="entry name" value="POTRA_1"/>
    <property type="match status" value="1"/>
</dbReference>
<evidence type="ECO:0000256" key="6">
    <source>
        <dbReference type="ARBA" id="ARBA00022989"/>
    </source>
</evidence>
<dbReference type="InterPro" id="IPR005548">
    <property type="entry name" value="Cell_div_FtsQ/DivIB_C"/>
</dbReference>
<keyword evidence="2" id="KW-1003">Cell membrane</keyword>
<dbReference type="InterPro" id="IPR026579">
    <property type="entry name" value="FtsQ"/>
</dbReference>
<dbReference type="GO" id="GO:0016020">
    <property type="term" value="C:membrane"/>
    <property type="evidence" value="ECO:0007669"/>
    <property type="project" value="UniProtKB-SubCell"/>
</dbReference>
<dbReference type="InterPro" id="IPR045335">
    <property type="entry name" value="FtsQ_C_sf"/>
</dbReference>
<name>A0A1J5S450_9ZZZZ</name>
<evidence type="ECO:0000256" key="1">
    <source>
        <dbReference type="ARBA" id="ARBA00004370"/>
    </source>
</evidence>
<evidence type="ECO:0000256" key="7">
    <source>
        <dbReference type="ARBA" id="ARBA00023136"/>
    </source>
</evidence>
<keyword evidence="3" id="KW-0997">Cell inner membrane</keyword>
<protein>
    <submittedName>
        <fullName evidence="11">Cell division protein FtsQ</fullName>
    </submittedName>
</protein>
<dbReference type="InterPro" id="IPR013685">
    <property type="entry name" value="POTRA_FtsQ_type"/>
</dbReference>
<comment type="subcellular location">
    <subcellularLocation>
        <location evidence="1">Membrane</location>
    </subcellularLocation>
</comment>
<keyword evidence="8" id="KW-0131">Cell cycle</keyword>
<accession>A0A1J5S450</accession>
<evidence type="ECO:0000259" key="10">
    <source>
        <dbReference type="PROSITE" id="PS51779"/>
    </source>
</evidence>
<gene>
    <name evidence="11" type="primary">ftsQ_7</name>
    <name evidence="11" type="ORF">GALL_214520</name>
</gene>
<organism evidence="11">
    <name type="scientific">mine drainage metagenome</name>
    <dbReference type="NCBI Taxonomy" id="410659"/>
    <lineage>
        <taxon>unclassified sequences</taxon>
        <taxon>metagenomes</taxon>
        <taxon>ecological metagenomes</taxon>
    </lineage>
</organism>
<dbReference type="Pfam" id="PF03799">
    <property type="entry name" value="FtsQ_DivIB_C"/>
    <property type="match status" value="1"/>
</dbReference>
<sequence>MAKFGSVKRRELKASRQARAAARPSGDGFWDRPQLVTLVADLLLLLAGAALLYSSVLLTTRLPFFPLRQVVVANALARVTPGEIALVAKRSLSGNFFTVNLDDVRVALEQLPWVRRAAVRRHWPDGIELTVEEQVAAARWQHGLGEPGLVNEQGELFSAPRAPDQAALPLLAGPLSSSAEVLSRYREFSTMLAPLHRTLRLVALSPRQSWQLRLDDGLILKLGKDHAKHPIEERINRFVGTYAEVKSRIKVPISVIDMRYPNGFALQPGVPQNDKGNA</sequence>
<evidence type="ECO:0000256" key="3">
    <source>
        <dbReference type="ARBA" id="ARBA00022519"/>
    </source>
</evidence>
<reference evidence="11" key="1">
    <citation type="submission" date="2016-10" db="EMBL/GenBank/DDBJ databases">
        <title>Sequence of Gallionella enrichment culture.</title>
        <authorList>
            <person name="Poehlein A."/>
            <person name="Muehling M."/>
            <person name="Daniel R."/>
        </authorList>
    </citation>
    <scope>NUCLEOTIDE SEQUENCE</scope>
</reference>
<evidence type="ECO:0000256" key="5">
    <source>
        <dbReference type="ARBA" id="ARBA00022692"/>
    </source>
</evidence>
<dbReference type="PROSITE" id="PS51779">
    <property type="entry name" value="POTRA"/>
    <property type="match status" value="1"/>
</dbReference>
<dbReference type="PANTHER" id="PTHR35851">
    <property type="entry name" value="CELL DIVISION PROTEIN FTSQ"/>
    <property type="match status" value="1"/>
</dbReference>
<evidence type="ECO:0000256" key="4">
    <source>
        <dbReference type="ARBA" id="ARBA00022618"/>
    </source>
</evidence>
<keyword evidence="6 9" id="KW-1133">Transmembrane helix</keyword>
<dbReference type="Gene3D" id="3.10.20.310">
    <property type="entry name" value="membrane protein fhac"/>
    <property type="match status" value="1"/>
</dbReference>
<keyword evidence="5 9" id="KW-0812">Transmembrane</keyword>
<keyword evidence="7 9" id="KW-0472">Membrane</keyword>
<evidence type="ECO:0000256" key="8">
    <source>
        <dbReference type="ARBA" id="ARBA00023306"/>
    </source>
</evidence>
<proteinExistence type="inferred from homology"/>
<keyword evidence="4 11" id="KW-0132">Cell division</keyword>
<dbReference type="PANTHER" id="PTHR35851:SF1">
    <property type="entry name" value="CELL DIVISION PROTEIN FTSQ"/>
    <property type="match status" value="1"/>
</dbReference>
<dbReference type="GO" id="GO:0090529">
    <property type="term" value="P:cell septum assembly"/>
    <property type="evidence" value="ECO:0007669"/>
    <property type="project" value="InterPro"/>
</dbReference>
<evidence type="ECO:0000313" key="11">
    <source>
        <dbReference type="EMBL" id="OIQ96515.1"/>
    </source>
</evidence>
<dbReference type="HAMAP" id="MF_00911">
    <property type="entry name" value="FtsQ_subfam"/>
    <property type="match status" value="1"/>
</dbReference>
<evidence type="ECO:0000256" key="9">
    <source>
        <dbReference type="SAM" id="Phobius"/>
    </source>
</evidence>
<dbReference type="AlphaFoldDB" id="A0A1J5S450"/>
<evidence type="ECO:0000256" key="2">
    <source>
        <dbReference type="ARBA" id="ARBA00022475"/>
    </source>
</evidence>
<feature type="transmembrane region" description="Helical" evidence="9">
    <location>
        <begin position="35"/>
        <end position="58"/>
    </location>
</feature>
<dbReference type="EMBL" id="MLJW01000147">
    <property type="protein sequence ID" value="OIQ96515.1"/>
    <property type="molecule type" value="Genomic_DNA"/>
</dbReference>
<dbReference type="InterPro" id="IPR034746">
    <property type="entry name" value="POTRA"/>
</dbReference>
<dbReference type="Gene3D" id="3.40.50.11690">
    <property type="entry name" value="Cell division protein FtsQ/DivIB"/>
    <property type="match status" value="1"/>
</dbReference>
<feature type="domain" description="POTRA" evidence="10">
    <location>
        <begin position="65"/>
        <end position="134"/>
    </location>
</feature>
<comment type="caution">
    <text evidence="11">The sequence shown here is derived from an EMBL/GenBank/DDBJ whole genome shotgun (WGS) entry which is preliminary data.</text>
</comment>